<keyword evidence="2" id="KW-1185">Reference proteome</keyword>
<comment type="caution">
    <text evidence="1">The sequence shown here is derived from an EMBL/GenBank/DDBJ whole genome shotgun (WGS) entry which is preliminary data.</text>
</comment>
<name>A0ABW0LBE6_9BURK</name>
<sequence>MQTVYVWSIEDDGSRPSALVRQLSDRAALGQADAQYALYIVLGEDEEYAAGDKAAALEGLLRHSAQGGYCPAKFSLGERYAQGKKTVRDEGQARDWFRQAALCGHPVAHQALEEMEAGNQAVATGKY</sequence>
<protein>
    <recommendedName>
        <fullName evidence="3">Sel1 repeat family protein</fullName>
    </recommendedName>
</protein>
<dbReference type="InterPro" id="IPR006597">
    <property type="entry name" value="Sel1-like"/>
</dbReference>
<accession>A0ABW0LBE6</accession>
<dbReference type="RefSeq" id="WP_379785757.1">
    <property type="nucleotide sequence ID" value="NZ_JBHSMU010000015.1"/>
</dbReference>
<evidence type="ECO:0008006" key="3">
    <source>
        <dbReference type="Google" id="ProtNLM"/>
    </source>
</evidence>
<dbReference type="Gene3D" id="1.25.40.10">
    <property type="entry name" value="Tetratricopeptide repeat domain"/>
    <property type="match status" value="1"/>
</dbReference>
<gene>
    <name evidence="1" type="ORF">ACFPN5_20610</name>
</gene>
<dbReference type="EMBL" id="JBHSMU010000015">
    <property type="protein sequence ID" value="MFC5462217.1"/>
    <property type="molecule type" value="Genomic_DNA"/>
</dbReference>
<dbReference type="Proteomes" id="UP001596050">
    <property type="component" value="Unassembled WGS sequence"/>
</dbReference>
<evidence type="ECO:0000313" key="2">
    <source>
        <dbReference type="Proteomes" id="UP001596050"/>
    </source>
</evidence>
<dbReference type="SUPFAM" id="SSF81901">
    <property type="entry name" value="HCP-like"/>
    <property type="match status" value="1"/>
</dbReference>
<evidence type="ECO:0000313" key="1">
    <source>
        <dbReference type="EMBL" id="MFC5462217.1"/>
    </source>
</evidence>
<proteinExistence type="predicted"/>
<dbReference type="SMART" id="SM00671">
    <property type="entry name" value="SEL1"/>
    <property type="match status" value="1"/>
</dbReference>
<reference evidence="2" key="1">
    <citation type="journal article" date="2019" name="Int. J. Syst. Evol. Microbiol.">
        <title>The Global Catalogue of Microorganisms (GCM) 10K type strain sequencing project: providing services to taxonomists for standard genome sequencing and annotation.</title>
        <authorList>
            <consortium name="The Broad Institute Genomics Platform"/>
            <consortium name="The Broad Institute Genome Sequencing Center for Infectious Disease"/>
            <person name="Wu L."/>
            <person name="Ma J."/>
        </authorList>
    </citation>
    <scope>NUCLEOTIDE SEQUENCE [LARGE SCALE GENOMIC DNA]</scope>
    <source>
        <strain evidence="2">KACC 12649</strain>
    </source>
</reference>
<organism evidence="1 2">
    <name type="scientific">Massilia niabensis</name>
    <dbReference type="NCBI Taxonomy" id="544910"/>
    <lineage>
        <taxon>Bacteria</taxon>
        <taxon>Pseudomonadati</taxon>
        <taxon>Pseudomonadota</taxon>
        <taxon>Betaproteobacteria</taxon>
        <taxon>Burkholderiales</taxon>
        <taxon>Oxalobacteraceae</taxon>
        <taxon>Telluria group</taxon>
        <taxon>Massilia</taxon>
    </lineage>
</organism>
<dbReference type="InterPro" id="IPR011990">
    <property type="entry name" value="TPR-like_helical_dom_sf"/>
</dbReference>